<sequence>MHIADLALNVGGFGRGFVALGARGCIVHVEWFATVQWGRGCEYPCVSAMVVVAYPIAEPMALVVSNAPALL</sequence>
<name>A0AAW2XGP3_9LAMI</name>
<dbReference type="AlphaFoldDB" id="A0AAW2XGP3"/>
<reference evidence="1" key="2">
    <citation type="journal article" date="2024" name="Plant">
        <title>Genomic evolution and insights into agronomic trait innovations of Sesamum species.</title>
        <authorList>
            <person name="Miao H."/>
            <person name="Wang L."/>
            <person name="Qu L."/>
            <person name="Liu H."/>
            <person name="Sun Y."/>
            <person name="Le M."/>
            <person name="Wang Q."/>
            <person name="Wei S."/>
            <person name="Zheng Y."/>
            <person name="Lin W."/>
            <person name="Duan Y."/>
            <person name="Cao H."/>
            <person name="Xiong S."/>
            <person name="Wang X."/>
            <person name="Wei L."/>
            <person name="Li C."/>
            <person name="Ma Q."/>
            <person name="Ju M."/>
            <person name="Zhao R."/>
            <person name="Li G."/>
            <person name="Mu C."/>
            <person name="Tian Q."/>
            <person name="Mei H."/>
            <person name="Zhang T."/>
            <person name="Gao T."/>
            <person name="Zhang H."/>
        </authorList>
    </citation>
    <scope>NUCLEOTIDE SEQUENCE</scope>
    <source>
        <strain evidence="1">KEN1</strain>
    </source>
</reference>
<evidence type="ECO:0000313" key="1">
    <source>
        <dbReference type="EMBL" id="KAL0451020.1"/>
    </source>
</evidence>
<accession>A0AAW2XGP3</accession>
<gene>
    <name evidence="1" type="ORF">Slati_1658400</name>
</gene>
<organism evidence="1">
    <name type="scientific">Sesamum latifolium</name>
    <dbReference type="NCBI Taxonomy" id="2727402"/>
    <lineage>
        <taxon>Eukaryota</taxon>
        <taxon>Viridiplantae</taxon>
        <taxon>Streptophyta</taxon>
        <taxon>Embryophyta</taxon>
        <taxon>Tracheophyta</taxon>
        <taxon>Spermatophyta</taxon>
        <taxon>Magnoliopsida</taxon>
        <taxon>eudicotyledons</taxon>
        <taxon>Gunneridae</taxon>
        <taxon>Pentapetalae</taxon>
        <taxon>asterids</taxon>
        <taxon>lamiids</taxon>
        <taxon>Lamiales</taxon>
        <taxon>Pedaliaceae</taxon>
        <taxon>Sesamum</taxon>
    </lineage>
</organism>
<dbReference type="EMBL" id="JACGWN010000005">
    <property type="protein sequence ID" value="KAL0451020.1"/>
    <property type="molecule type" value="Genomic_DNA"/>
</dbReference>
<reference evidence="1" key="1">
    <citation type="submission" date="2020-06" db="EMBL/GenBank/DDBJ databases">
        <authorList>
            <person name="Li T."/>
            <person name="Hu X."/>
            <person name="Zhang T."/>
            <person name="Song X."/>
            <person name="Zhang H."/>
            <person name="Dai N."/>
            <person name="Sheng W."/>
            <person name="Hou X."/>
            <person name="Wei L."/>
        </authorList>
    </citation>
    <scope>NUCLEOTIDE SEQUENCE</scope>
    <source>
        <strain evidence="1">KEN1</strain>
        <tissue evidence="1">Leaf</tissue>
    </source>
</reference>
<comment type="caution">
    <text evidence="1">The sequence shown here is derived from an EMBL/GenBank/DDBJ whole genome shotgun (WGS) entry which is preliminary data.</text>
</comment>
<proteinExistence type="predicted"/>
<protein>
    <submittedName>
        <fullName evidence="1">Uncharacterized protein</fullName>
    </submittedName>
</protein>